<comment type="subcellular location">
    <subcellularLocation>
        <location evidence="1">Membrane</location>
        <topology evidence="1">Multi-pass membrane protein</topology>
    </subcellularLocation>
</comment>
<reference evidence="12" key="1">
    <citation type="journal article" date="2021" name="Sci. Adv.">
        <title>The American lobster genome reveals insights on longevity, neural, and immune adaptations.</title>
        <authorList>
            <person name="Polinski J.M."/>
            <person name="Zimin A.V."/>
            <person name="Clark K.F."/>
            <person name="Kohn A.B."/>
            <person name="Sadowski N."/>
            <person name="Timp W."/>
            <person name="Ptitsyn A."/>
            <person name="Khanna P."/>
            <person name="Romanova D.Y."/>
            <person name="Williams P."/>
            <person name="Greenwood S.J."/>
            <person name="Moroz L.L."/>
            <person name="Walt D.R."/>
            <person name="Bodnar A.G."/>
        </authorList>
    </citation>
    <scope>NUCLEOTIDE SEQUENCE</scope>
    <source>
        <strain evidence="12">GMGI-L3</strain>
    </source>
</reference>
<evidence type="ECO:0000313" key="12">
    <source>
        <dbReference type="EMBL" id="KAG7160256.1"/>
    </source>
</evidence>
<feature type="binding site" evidence="8">
    <location>
        <position position="52"/>
    </location>
    <ligand>
        <name>Na(+)</name>
        <dbReference type="ChEBI" id="CHEBI:29101"/>
        <label>1</label>
    </ligand>
</feature>
<dbReference type="GO" id="GO:0046872">
    <property type="term" value="F:metal ion binding"/>
    <property type="evidence" value="ECO:0007669"/>
    <property type="project" value="UniProtKB-KW"/>
</dbReference>
<evidence type="ECO:0000256" key="1">
    <source>
        <dbReference type="ARBA" id="ARBA00004141"/>
    </source>
</evidence>
<keyword evidence="6 11" id="KW-1133">Transmembrane helix</keyword>
<keyword evidence="8" id="KW-0915">Sodium</keyword>
<dbReference type="GO" id="GO:0006865">
    <property type="term" value="P:amino acid transport"/>
    <property type="evidence" value="ECO:0007669"/>
    <property type="project" value="TreeGrafter"/>
</dbReference>
<dbReference type="Proteomes" id="UP000747542">
    <property type="component" value="Unassembled WGS sequence"/>
</dbReference>
<feature type="transmembrane region" description="Helical" evidence="11">
    <location>
        <begin position="318"/>
        <end position="343"/>
    </location>
</feature>
<comment type="caution">
    <text evidence="12">The sequence shown here is derived from an EMBL/GenBank/DDBJ whole genome shotgun (WGS) entry which is preliminary data.</text>
</comment>
<comment type="similarity">
    <text evidence="2 10">Belongs to the sodium:neurotransmitter symporter (SNF) (TC 2.A.22) family.</text>
</comment>
<feature type="transmembrane region" description="Helical" evidence="11">
    <location>
        <begin position="114"/>
        <end position="139"/>
    </location>
</feature>
<keyword evidence="4 10" id="KW-0812">Transmembrane</keyword>
<feature type="transmembrane region" description="Helical" evidence="11">
    <location>
        <begin position="493"/>
        <end position="514"/>
    </location>
</feature>
<feature type="binding site" evidence="8">
    <location>
        <position position="45"/>
    </location>
    <ligand>
        <name>Na(+)</name>
        <dbReference type="ChEBI" id="CHEBI:29101"/>
        <label>1</label>
    </ligand>
</feature>
<feature type="transmembrane region" description="Helical" evidence="11">
    <location>
        <begin position="380"/>
        <end position="406"/>
    </location>
</feature>
<evidence type="ECO:0000256" key="8">
    <source>
        <dbReference type="PIRSR" id="PIRSR600175-1"/>
    </source>
</evidence>
<evidence type="ECO:0000256" key="10">
    <source>
        <dbReference type="RuleBase" id="RU003732"/>
    </source>
</evidence>
<dbReference type="PANTHER" id="PTHR11616:SF265">
    <property type="entry name" value="TRANSPORTER"/>
    <property type="match status" value="1"/>
</dbReference>
<feature type="binding site" evidence="8">
    <location>
        <position position="324"/>
    </location>
    <ligand>
        <name>Na(+)</name>
        <dbReference type="ChEBI" id="CHEBI:29101"/>
        <label>1</label>
    </ligand>
</feature>
<evidence type="ECO:0000256" key="9">
    <source>
        <dbReference type="PIRSR" id="PIRSR600175-2"/>
    </source>
</evidence>
<protein>
    <recommendedName>
        <fullName evidence="10">Transporter</fullName>
    </recommendedName>
</protein>
<keyword evidence="3 10" id="KW-0813">Transport</keyword>
<dbReference type="EMBL" id="JAHLQT010031508">
    <property type="protein sequence ID" value="KAG7160256.1"/>
    <property type="molecule type" value="Genomic_DNA"/>
</dbReference>
<dbReference type="GO" id="GO:0015293">
    <property type="term" value="F:symporter activity"/>
    <property type="evidence" value="ECO:0007669"/>
    <property type="project" value="UniProtKB-KW"/>
</dbReference>
<keyword evidence="13" id="KW-1185">Reference proteome</keyword>
<keyword evidence="7 11" id="KW-0472">Membrane</keyword>
<evidence type="ECO:0000256" key="7">
    <source>
        <dbReference type="ARBA" id="ARBA00023136"/>
    </source>
</evidence>
<feature type="transmembrane region" description="Helical" evidence="11">
    <location>
        <begin position="285"/>
        <end position="306"/>
    </location>
</feature>
<evidence type="ECO:0000256" key="11">
    <source>
        <dbReference type="SAM" id="Phobius"/>
    </source>
</evidence>
<dbReference type="PROSITE" id="PS00610">
    <property type="entry name" value="NA_NEUROTRAN_SYMP_1"/>
    <property type="match status" value="1"/>
</dbReference>
<feature type="transmembrane region" description="Helical" evidence="11">
    <location>
        <begin position="66"/>
        <end position="94"/>
    </location>
</feature>
<evidence type="ECO:0000256" key="2">
    <source>
        <dbReference type="ARBA" id="ARBA00006459"/>
    </source>
</evidence>
<dbReference type="PRINTS" id="PR00176">
    <property type="entry name" value="NANEUSMPORT"/>
</dbReference>
<name>A0A8J5JQ49_HOMAM</name>
<feature type="transmembrane region" description="Helical" evidence="11">
    <location>
        <begin position="520"/>
        <end position="542"/>
    </location>
</feature>
<dbReference type="GO" id="GO:0005886">
    <property type="term" value="C:plasma membrane"/>
    <property type="evidence" value="ECO:0007669"/>
    <property type="project" value="TreeGrafter"/>
</dbReference>
<dbReference type="InterPro" id="IPR037272">
    <property type="entry name" value="SNS_sf"/>
</dbReference>
<feature type="binding site" evidence="8">
    <location>
        <position position="47"/>
    </location>
    <ligand>
        <name>Na(+)</name>
        <dbReference type="ChEBI" id="CHEBI:29101"/>
        <label>1</label>
    </ligand>
</feature>
<feature type="transmembrane region" description="Helical" evidence="11">
    <location>
        <begin position="231"/>
        <end position="252"/>
    </location>
</feature>
<accession>A0A8J5JQ49</accession>
<evidence type="ECO:0000256" key="5">
    <source>
        <dbReference type="ARBA" id="ARBA00022847"/>
    </source>
</evidence>
<dbReference type="PANTHER" id="PTHR11616">
    <property type="entry name" value="SODIUM/CHLORIDE DEPENDENT TRANSPORTER"/>
    <property type="match status" value="1"/>
</dbReference>
<dbReference type="GO" id="GO:0035725">
    <property type="term" value="P:sodium ion transmembrane transport"/>
    <property type="evidence" value="ECO:0007669"/>
    <property type="project" value="TreeGrafter"/>
</dbReference>
<feature type="binding site" evidence="8">
    <location>
        <position position="392"/>
    </location>
    <ligand>
        <name>Na(+)</name>
        <dbReference type="ChEBI" id="CHEBI:29101"/>
        <label>1</label>
    </ligand>
</feature>
<evidence type="ECO:0000256" key="3">
    <source>
        <dbReference type="ARBA" id="ARBA00022448"/>
    </source>
</evidence>
<feature type="transmembrane region" description="Helical" evidence="11">
    <location>
        <begin position="418"/>
        <end position="435"/>
    </location>
</feature>
<feature type="transmembrane region" description="Helical" evidence="11">
    <location>
        <begin position="447"/>
        <end position="472"/>
    </location>
</feature>
<dbReference type="AlphaFoldDB" id="A0A8J5JQ49"/>
<proteinExistence type="inferred from homology"/>
<gene>
    <name evidence="12" type="primary">Slc6A5-L4</name>
    <name evidence="12" type="ORF">Hamer_G021726</name>
</gene>
<feature type="disulfide bond" evidence="9">
    <location>
        <begin position="154"/>
        <end position="166"/>
    </location>
</feature>
<sequence>MKTTAMVESPEEEISTTTTIKLQEKEENERDNWESYSEFFLSCLGYALGFGNIWRFPYLCYKNGGAVFLIPYVTMLLVTGIPMFFLEFVLGQYVSLSPVALFPKLSPIFSGLGWGMVVLCTLVAIYYNVILAWTLFYMFASFSMCFTELDAAPCKNQSLYYYNKTCVSVSDYCHVAGLVEHNQTHCQDPLNTTTTILSANSAIRKISAAEDYLQVLAMTERSWENMGGLRWELVGCLALAWFIVGACLIKGVKRVTLEGYYTGIEYYFLKPNISRLMELEVWSDAATQIFYSIGSSFGCLITLASYNKFNNNCMRDAIIIAFANSASSVFAGFVIFSILGFLATELGVEVKDVVRSGSGLVFVAYPAAINRMPYSPVWSIVFFLMLITVGLDTQFCMVETLTTGIFDQFQHLRKKKPLVVTLVCLGMFVCGLLMVTEGGVFMTELFVWQASGISLIIMGLVDIILVQYIYGCGNFLKLIQEEIGIHVPLLLRGYWRLTWLFLTPLCLAFGSYIFPDKIQILGWFICASSVVCLPLGAIYVVWKGEKKGMELLRPTPEFCPQHTRKLLGKTYSSSTATSSKEQREGVFRYTYDNQGFPEHKDEIKLRVIEAAPPFTHLATTSD</sequence>
<keyword evidence="8" id="KW-0479">Metal-binding</keyword>
<keyword evidence="5 10" id="KW-0769">Symport</keyword>
<feature type="binding site" evidence="8">
    <location>
        <position position="292"/>
    </location>
    <ligand>
        <name>Na(+)</name>
        <dbReference type="ChEBI" id="CHEBI:29101"/>
        <label>1</label>
    </ligand>
</feature>
<dbReference type="InterPro" id="IPR000175">
    <property type="entry name" value="Na/ntran_symport"/>
</dbReference>
<evidence type="ECO:0000313" key="13">
    <source>
        <dbReference type="Proteomes" id="UP000747542"/>
    </source>
</evidence>
<dbReference type="SUPFAM" id="SSF161070">
    <property type="entry name" value="SNF-like"/>
    <property type="match status" value="1"/>
</dbReference>
<dbReference type="Pfam" id="PF00209">
    <property type="entry name" value="SNF"/>
    <property type="match status" value="1"/>
</dbReference>
<evidence type="ECO:0000256" key="6">
    <source>
        <dbReference type="ARBA" id="ARBA00022989"/>
    </source>
</evidence>
<dbReference type="PROSITE" id="PS50267">
    <property type="entry name" value="NA_NEUROTRAN_SYMP_3"/>
    <property type="match status" value="1"/>
</dbReference>
<keyword evidence="9" id="KW-1015">Disulfide bond</keyword>
<evidence type="ECO:0000256" key="4">
    <source>
        <dbReference type="ARBA" id="ARBA00022692"/>
    </source>
</evidence>
<organism evidence="12 13">
    <name type="scientific">Homarus americanus</name>
    <name type="common">American lobster</name>
    <dbReference type="NCBI Taxonomy" id="6706"/>
    <lineage>
        <taxon>Eukaryota</taxon>
        <taxon>Metazoa</taxon>
        <taxon>Ecdysozoa</taxon>
        <taxon>Arthropoda</taxon>
        <taxon>Crustacea</taxon>
        <taxon>Multicrustacea</taxon>
        <taxon>Malacostraca</taxon>
        <taxon>Eumalacostraca</taxon>
        <taxon>Eucarida</taxon>
        <taxon>Decapoda</taxon>
        <taxon>Pleocyemata</taxon>
        <taxon>Astacidea</taxon>
        <taxon>Nephropoidea</taxon>
        <taxon>Nephropidae</taxon>
        <taxon>Homarus</taxon>
    </lineage>
</organism>